<dbReference type="InterPro" id="IPR014767">
    <property type="entry name" value="DAD_dom"/>
</dbReference>
<dbReference type="InterPro" id="IPR010473">
    <property type="entry name" value="GTPase-bd"/>
</dbReference>
<feature type="region of interest" description="Disordered" evidence="8">
    <location>
        <begin position="913"/>
        <end position="965"/>
    </location>
</feature>
<gene>
    <name evidence="12" type="ORF">FOB60_003247</name>
</gene>
<dbReference type="Gene3D" id="6.10.30.50">
    <property type="match status" value="1"/>
</dbReference>
<dbReference type="Gene3D" id="1.10.238.150">
    <property type="entry name" value="Formin, FH3 diaphanous domain"/>
    <property type="match status" value="1"/>
</dbReference>
<feature type="domain" description="DAD" evidence="9">
    <location>
        <begin position="1691"/>
        <end position="1723"/>
    </location>
</feature>
<keyword evidence="5" id="KW-0131">Cell cycle</keyword>
<feature type="compositionally biased region" description="Acidic residues" evidence="8">
    <location>
        <begin position="931"/>
        <end position="942"/>
    </location>
</feature>
<feature type="region of interest" description="Disordered" evidence="8">
    <location>
        <begin position="1732"/>
        <end position="1833"/>
    </location>
</feature>
<evidence type="ECO:0000256" key="8">
    <source>
        <dbReference type="SAM" id="MobiDB-lite"/>
    </source>
</evidence>
<evidence type="ECO:0000256" key="4">
    <source>
        <dbReference type="ARBA" id="ARBA00023054"/>
    </source>
</evidence>
<feature type="region of interest" description="Disordered" evidence="8">
    <location>
        <begin position="1087"/>
        <end position="1115"/>
    </location>
</feature>
<feature type="compositionally biased region" description="Low complexity" evidence="8">
    <location>
        <begin position="100"/>
        <end position="118"/>
    </location>
</feature>
<dbReference type="InterPro" id="IPR051661">
    <property type="entry name" value="Actin_filament_regulator"/>
</dbReference>
<organism evidence="12 13">
    <name type="scientific">Candida parapsilosis</name>
    <name type="common">Yeast</name>
    <dbReference type="NCBI Taxonomy" id="5480"/>
    <lineage>
        <taxon>Eukaryota</taxon>
        <taxon>Fungi</taxon>
        <taxon>Dikarya</taxon>
        <taxon>Ascomycota</taxon>
        <taxon>Saccharomycotina</taxon>
        <taxon>Pichiomycetes</taxon>
        <taxon>Debaryomycetaceae</taxon>
        <taxon>Candida/Lodderomyces clade</taxon>
        <taxon>Candida</taxon>
    </lineage>
</organism>
<dbReference type="GO" id="GO:0033554">
    <property type="term" value="P:cellular response to stress"/>
    <property type="evidence" value="ECO:0007669"/>
    <property type="project" value="UniProtKB-ARBA"/>
</dbReference>
<dbReference type="FunFam" id="6.10.30.50:FF:000001">
    <property type="entry name" value="Cytokinesis sepA protein"/>
    <property type="match status" value="1"/>
</dbReference>
<comment type="subcellular location">
    <subcellularLocation>
        <location evidence="1">Bud neck</location>
    </subcellularLocation>
    <subcellularLocation>
        <location evidence="2">Cell septum</location>
    </subcellularLocation>
</comment>
<dbReference type="SMART" id="SM01140">
    <property type="entry name" value="Drf_GBD"/>
    <property type="match status" value="1"/>
</dbReference>
<feature type="compositionally biased region" description="Polar residues" evidence="8">
    <location>
        <begin position="1087"/>
        <end position="1098"/>
    </location>
</feature>
<proteinExistence type="inferred from homology"/>
<dbReference type="Gene3D" id="1.25.10.10">
    <property type="entry name" value="Leucine-rich Repeat Variant"/>
    <property type="match status" value="1"/>
</dbReference>
<feature type="region of interest" description="Disordered" evidence="8">
    <location>
        <begin position="1672"/>
        <end position="1694"/>
    </location>
</feature>
<evidence type="ECO:0000256" key="1">
    <source>
        <dbReference type="ARBA" id="ARBA00004266"/>
    </source>
</evidence>
<dbReference type="SUPFAM" id="SSF48371">
    <property type="entry name" value="ARM repeat"/>
    <property type="match status" value="1"/>
</dbReference>
<dbReference type="GO" id="GO:0000131">
    <property type="term" value="C:incipient cellular bud site"/>
    <property type="evidence" value="ECO:0007669"/>
    <property type="project" value="UniProtKB-ARBA"/>
</dbReference>
<feature type="domain" description="GBD/FH3" evidence="10">
    <location>
        <begin position="282"/>
        <end position="717"/>
    </location>
</feature>
<evidence type="ECO:0000313" key="12">
    <source>
        <dbReference type="EMBL" id="KAF6052991.1"/>
    </source>
</evidence>
<feature type="coiled-coil region" evidence="7">
    <location>
        <begin position="788"/>
        <end position="822"/>
    </location>
</feature>
<dbReference type="Pfam" id="PF02181">
    <property type="entry name" value="FH2"/>
    <property type="match status" value="1"/>
</dbReference>
<feature type="compositionally biased region" description="Low complexity" evidence="8">
    <location>
        <begin position="1678"/>
        <end position="1690"/>
    </location>
</feature>
<dbReference type="GO" id="GO:0032991">
    <property type="term" value="C:protein-containing complex"/>
    <property type="evidence" value="ECO:0007669"/>
    <property type="project" value="UniProtKB-ARBA"/>
</dbReference>
<dbReference type="PROSITE" id="PS51444">
    <property type="entry name" value="FH2"/>
    <property type="match status" value="1"/>
</dbReference>
<sequence length="1833" mass="208353">MRRKPVDSSNNNSSTPTNPYQQSTTFNNQFNAQVNEELNRSQPYSSTASTSQLPQQSDAASGTGSSSLRSIRKSSSSMFGLKRHRDKDTQSRQHHHSQHTSETFSDASSTDSASILSTGTQGSSHSRRSSQNPYQEQSQFQHSNYSQQPINSYHSSSHSLPHHHQRQPQQPQQQSQLPSQQSQQSQLQQNSHFIPARSSSAANPSPYSTPSQHNRKSSAYSVSTMGTEKAILNPYDTPTQLSRQQTNATTNTNILSRMSTNISLSSKTNRGSTDGVEKFHLERPSSAFEIDKMFQAMLEKLNFKSLPPQATRDLLNYDTDRKWMMIEQDRRAEYERQLRYVHKANSELPETYARWLMSKSITTSQLNFLWVQLRSEPISWVREFVYDCQGDALLSSYLQKLHDGLDTQQVISIKDEVFDKEHYIMRCLKCVMNQKLGAERIKTDVDIFVNAVSGSLLSPRLIVRKLATDALTFVISYNANDNSRYHKVLQALDALNERALYDFEDYDESNARKKRELIRKPPPVNCKRFEVWLGLVERTVDAIGKFNSNVGEREEIKTQYLDSSSKENHLPEYCVATVLFINIIIESASDLRSRFQLRGQFQAAGLLRLFSKFQNIQQPLLDKHIERYSALAKDDEEEMRIISGFDGELNFNDPVDLVKSLWENFKGSDNQDHFLSTMQHLYLIQSEKKNNKQELGQSLRILDNIIQNLSSQQSSDGDAALNIAINKLYANMSTDDQYRRALEEVKYYRKVAEEATAERDEMTRQIEMGAEGMITSLRNEVTERELIIERFRRTNEEMKEEMRNLKTKLMREKQEQELEMREFLVMLNSGDIETSVSKKGKKTTASVKTTNAELADRLRKQIHRRRAESRLDNKRLGTQVEPSKRLRALRDQMGDIENMARELEMTDFETYAEPQLEEQSPSEPEVVETVSESDSDVESEAEPEPKTVLPPIPPPGRKRGMRGDDLTKLDGLRKKLSNLQGESNDIMKFNTSSMFNKQKFLAIERLQELESSFKDFNIDFDIQNQDEYTFSSGADDSIKDKTKEVLNEIERLRNELRRQLAEANKPKVTKKKTSVMDRLEDKYMKGQVQTNADVSSQTVKEHKKSNRMTTIGSMDPQFLKELSNKVQLAEPIDAPNFEKDGTNFSKEVTQKLPLGSPKSKDSSGAEAVSGPPPPPPPAPPLPPLLGGEEPETAPAPAPPASSGFAAPPPPPPPPPAFLNGSASAPPAPPLPPPLPSATSSRSSPQLPSPASIGSPILGNIPRPKKKLKQLHWEKIDHTEVDNSFWKEPKSDTLASELMSKGVFDEIEIIFAAKEIKKLASKKKEDMDKVSYLSRDVAQQFSINLHAFSSLSDEELVIKILRCDKDVVTNLSVLEFFGKEEITEITNSAIRNFEPYSTDYKTDEIRKPEKDPSELQRPDRLFLELMYNLQHYWKSRTRALSVIAQYEKDYEDLVSKLRAIDASVDSIKNSKHLKGVFEIILTVGNYMNDSSKQARGFKLSSLQRLGFMKDEKNSMTFLHYVEKLIRTQYPEYLEFLDELARCNETAKYSIEHIYNDCKDYVQSIKNVQSSVDIGNLSDISKFHPSDRVLKLVLPALPKASRKAGLLLDQADYTLKQFEDLMLYFGEDAQDSFVKNSFISKFTNFMKDFKRAQTENLKREEEIRIYEQRKKLAEAANKKNGSGTSTPNSTTDNNEDEGVMDSLLEKLKSVGPAKGEPSSARKKALMRRQILENHRKYSTEGAPPPSPTKSSTLDLSREGSEELASLVDENMDTSVKEPTENGDNMSEEKDAPIGSRARNLLQELRNANEEGRNGELTAQQYRLERQRRKNQAESG</sequence>
<dbReference type="Pfam" id="PF06371">
    <property type="entry name" value="Drf_GBD"/>
    <property type="match status" value="1"/>
</dbReference>
<dbReference type="GO" id="GO:0030010">
    <property type="term" value="P:establishment of cell polarity"/>
    <property type="evidence" value="ECO:0007669"/>
    <property type="project" value="UniProtKB-ARBA"/>
</dbReference>
<dbReference type="Pfam" id="PF06367">
    <property type="entry name" value="Drf_FH3"/>
    <property type="match status" value="1"/>
</dbReference>
<dbReference type="OrthoDB" id="1104827at2759"/>
<comment type="caution">
    <text evidence="12">The sequence shown here is derived from an EMBL/GenBank/DDBJ whole genome shotgun (WGS) entry which is preliminary data.</text>
</comment>
<dbReference type="GO" id="GO:0003779">
    <property type="term" value="F:actin binding"/>
    <property type="evidence" value="ECO:0007669"/>
    <property type="project" value="InterPro"/>
</dbReference>
<dbReference type="FunFam" id="1.20.58.2220:FF:000006">
    <property type="entry name" value="Cytokinesis protein sepA"/>
    <property type="match status" value="1"/>
</dbReference>
<feature type="compositionally biased region" description="Pro residues" evidence="8">
    <location>
        <begin position="1206"/>
        <end position="1216"/>
    </location>
</feature>
<dbReference type="InterPro" id="IPR011989">
    <property type="entry name" value="ARM-like"/>
</dbReference>
<feature type="compositionally biased region" description="Low complexity" evidence="8">
    <location>
        <begin position="1236"/>
        <end position="1251"/>
    </location>
</feature>
<feature type="compositionally biased region" description="Low complexity" evidence="8">
    <location>
        <begin position="167"/>
        <end position="211"/>
    </location>
</feature>
<feature type="compositionally biased region" description="Polar residues" evidence="8">
    <location>
        <begin position="119"/>
        <end position="153"/>
    </location>
</feature>
<evidence type="ECO:0000259" key="11">
    <source>
        <dbReference type="PROSITE" id="PS51444"/>
    </source>
</evidence>
<name>A0A8X7TB85_CANPA</name>
<dbReference type="InterPro" id="IPR015425">
    <property type="entry name" value="FH2_Formin"/>
</dbReference>
<feature type="compositionally biased region" description="Pro residues" evidence="8">
    <location>
        <begin position="1225"/>
        <end position="1235"/>
    </location>
</feature>
<accession>A0A8X7TB85</accession>
<feature type="domain" description="FH2" evidence="11">
    <location>
        <begin position="1257"/>
        <end position="1673"/>
    </location>
</feature>
<evidence type="ECO:0000256" key="2">
    <source>
        <dbReference type="ARBA" id="ARBA00004431"/>
    </source>
</evidence>
<dbReference type="SMART" id="SM00498">
    <property type="entry name" value="FH2"/>
    <property type="match status" value="1"/>
</dbReference>
<feature type="compositionally biased region" description="Low complexity" evidence="8">
    <location>
        <begin position="913"/>
        <end position="930"/>
    </location>
</feature>
<dbReference type="PANTHER" id="PTHR47102:SF2">
    <property type="entry name" value="PROTEIN BNI1"/>
    <property type="match status" value="1"/>
</dbReference>
<dbReference type="GO" id="GO:0000142">
    <property type="term" value="C:cellular bud neck contractile ring"/>
    <property type="evidence" value="ECO:0007669"/>
    <property type="project" value="UniProtKB-ARBA"/>
</dbReference>
<comment type="similarity">
    <text evidence="6">Belongs to the formin homology family. BNI1 subfamily.</text>
</comment>
<feature type="coiled-coil region" evidence="7">
    <location>
        <begin position="1035"/>
        <end position="1066"/>
    </location>
</feature>
<evidence type="ECO:0000256" key="5">
    <source>
        <dbReference type="ARBA" id="ARBA00023306"/>
    </source>
</evidence>
<dbReference type="EMBL" id="JABWAB010000004">
    <property type="protein sequence ID" value="KAF6052991.1"/>
    <property type="molecule type" value="Genomic_DNA"/>
</dbReference>
<keyword evidence="4 7" id="KW-0175">Coiled coil</keyword>
<dbReference type="Gene3D" id="1.20.58.2220">
    <property type="entry name" value="Formin, FH2 domain"/>
    <property type="match status" value="1"/>
</dbReference>
<dbReference type="PROSITE" id="PS51232">
    <property type="entry name" value="GBD_FH3"/>
    <property type="match status" value="1"/>
</dbReference>
<dbReference type="GO" id="GO:0031267">
    <property type="term" value="F:small GTPase binding"/>
    <property type="evidence" value="ECO:0007669"/>
    <property type="project" value="InterPro"/>
</dbReference>
<dbReference type="GO" id="GO:0000920">
    <property type="term" value="P:septum digestion after cytokinesis"/>
    <property type="evidence" value="ECO:0007669"/>
    <property type="project" value="UniProtKB-ARBA"/>
</dbReference>
<dbReference type="GO" id="GO:1903475">
    <property type="term" value="P:mitotic actomyosin contractile ring assembly"/>
    <property type="evidence" value="ECO:0007669"/>
    <property type="project" value="TreeGrafter"/>
</dbReference>
<keyword evidence="3" id="KW-0132">Cell division</keyword>
<evidence type="ECO:0000259" key="9">
    <source>
        <dbReference type="PROSITE" id="PS51231"/>
    </source>
</evidence>
<dbReference type="GO" id="GO:0051017">
    <property type="term" value="P:actin filament bundle assembly"/>
    <property type="evidence" value="ECO:0007669"/>
    <property type="project" value="TreeGrafter"/>
</dbReference>
<dbReference type="InterPro" id="IPR016024">
    <property type="entry name" value="ARM-type_fold"/>
</dbReference>
<dbReference type="PROSITE" id="PS51231">
    <property type="entry name" value="DAD"/>
    <property type="match status" value="1"/>
</dbReference>
<feature type="compositionally biased region" description="Polar residues" evidence="8">
    <location>
        <begin position="20"/>
        <end position="64"/>
    </location>
</feature>
<dbReference type="GO" id="GO:0051016">
    <property type="term" value="P:barbed-end actin filament capping"/>
    <property type="evidence" value="ECO:0007669"/>
    <property type="project" value="TreeGrafter"/>
</dbReference>
<dbReference type="FunFam" id="1.25.10.10:FF:000898">
    <property type="entry name" value="Formin BNI1"/>
    <property type="match status" value="1"/>
</dbReference>
<dbReference type="GO" id="GO:0043332">
    <property type="term" value="C:mating projection tip"/>
    <property type="evidence" value="ECO:0007669"/>
    <property type="project" value="TreeGrafter"/>
</dbReference>
<feature type="compositionally biased region" description="Pro residues" evidence="8">
    <location>
        <begin position="1170"/>
        <end position="1183"/>
    </location>
</feature>
<protein>
    <recommendedName>
        <fullName evidence="14">FH2 domain-containing protein</fullName>
    </recommendedName>
</protein>
<feature type="compositionally biased region" description="Low complexity" evidence="8">
    <location>
        <begin position="8"/>
        <end position="19"/>
    </location>
</feature>
<dbReference type="SMART" id="SM01139">
    <property type="entry name" value="Drf_FH3"/>
    <property type="match status" value="1"/>
</dbReference>
<dbReference type="InterPro" id="IPR010472">
    <property type="entry name" value="FH3_dom"/>
</dbReference>
<evidence type="ECO:0000256" key="7">
    <source>
        <dbReference type="SAM" id="Coils"/>
    </source>
</evidence>
<feature type="region of interest" description="Disordered" evidence="8">
    <location>
        <begin position="1134"/>
        <end position="1262"/>
    </location>
</feature>
<dbReference type="Proteomes" id="UP000590412">
    <property type="component" value="Unassembled WGS sequence"/>
</dbReference>
<dbReference type="InterPro" id="IPR014768">
    <property type="entry name" value="GBD/FH3_dom"/>
</dbReference>
<feature type="compositionally biased region" description="Low complexity" evidence="8">
    <location>
        <begin position="65"/>
        <end position="77"/>
    </location>
</feature>
<evidence type="ECO:0000259" key="10">
    <source>
        <dbReference type="PROSITE" id="PS51232"/>
    </source>
</evidence>
<dbReference type="SUPFAM" id="SSF101447">
    <property type="entry name" value="Formin homology 2 domain (FH2 domain)"/>
    <property type="match status" value="1"/>
</dbReference>
<feature type="region of interest" description="Disordered" evidence="8">
    <location>
        <begin position="1"/>
        <end position="223"/>
    </location>
</feature>
<evidence type="ECO:0000256" key="3">
    <source>
        <dbReference type="ARBA" id="ARBA00022618"/>
    </source>
</evidence>
<evidence type="ECO:0008006" key="14">
    <source>
        <dbReference type="Google" id="ProtNLM"/>
    </source>
</evidence>
<dbReference type="GO" id="GO:0005934">
    <property type="term" value="C:cellular bud tip"/>
    <property type="evidence" value="ECO:0007669"/>
    <property type="project" value="UniProtKB-ARBA"/>
</dbReference>
<evidence type="ECO:0000313" key="13">
    <source>
        <dbReference type="Proteomes" id="UP000590412"/>
    </source>
</evidence>
<dbReference type="GO" id="GO:0030428">
    <property type="term" value="C:cell septum"/>
    <property type="evidence" value="ECO:0007669"/>
    <property type="project" value="UniProtKB-SubCell"/>
</dbReference>
<dbReference type="GO" id="GO:0001411">
    <property type="term" value="C:hyphal tip"/>
    <property type="evidence" value="ECO:0007669"/>
    <property type="project" value="UniProtKB-ARBA"/>
</dbReference>
<dbReference type="PANTHER" id="PTHR47102">
    <property type="entry name" value="PROTEIN BNI1"/>
    <property type="match status" value="1"/>
</dbReference>
<evidence type="ECO:0000256" key="6">
    <source>
        <dbReference type="ARBA" id="ARBA00037935"/>
    </source>
</evidence>
<dbReference type="InterPro" id="IPR042201">
    <property type="entry name" value="FH2_Formin_sf"/>
</dbReference>
<reference evidence="12" key="1">
    <citation type="submission" date="2020-03" db="EMBL/GenBank/DDBJ databases">
        <title>FDA dAtabase for Regulatory Grade micrObial Sequences (FDA-ARGOS): Supporting development and validation of Infectious Disease Dx tests.</title>
        <authorList>
            <person name="Campos J."/>
            <person name="Goldberg B."/>
            <person name="Tallon L."/>
            <person name="Sadzewicz L."/>
            <person name="Vavikolanu K."/>
            <person name="Mehta A."/>
            <person name="Aluvathingal J."/>
            <person name="Nadendla S."/>
            <person name="Nandy P."/>
            <person name="Geyer C."/>
            <person name="Yan Y."/>
            <person name="Sichtig H."/>
        </authorList>
    </citation>
    <scope>NUCLEOTIDE SEQUENCE [LARGE SCALE GENOMIC DNA]</scope>
    <source>
        <strain evidence="12">FDAARGOS_652</strain>
    </source>
</reference>